<dbReference type="CDD" id="cd09999">
    <property type="entry name" value="Arginase-like_1"/>
    <property type="match status" value="1"/>
</dbReference>
<accession>A0A1H2V084</accession>
<evidence type="ECO:0000313" key="6">
    <source>
        <dbReference type="Proteomes" id="UP000198500"/>
    </source>
</evidence>
<keyword evidence="6" id="KW-1185">Reference proteome</keyword>
<dbReference type="InterPro" id="IPR006035">
    <property type="entry name" value="Ureohydrolase"/>
</dbReference>
<evidence type="ECO:0000256" key="4">
    <source>
        <dbReference type="PROSITE-ProRule" id="PRU00742"/>
    </source>
</evidence>
<protein>
    <submittedName>
        <fullName evidence="5">Arginase</fullName>
    </submittedName>
</protein>
<evidence type="ECO:0000313" key="5">
    <source>
        <dbReference type="EMBL" id="SDW61304.1"/>
    </source>
</evidence>
<keyword evidence="2" id="KW-0378">Hydrolase</keyword>
<dbReference type="AlphaFoldDB" id="A0A1H2V084"/>
<dbReference type="PANTHER" id="PTHR43782">
    <property type="entry name" value="ARGINASE"/>
    <property type="match status" value="1"/>
</dbReference>
<evidence type="ECO:0000256" key="1">
    <source>
        <dbReference type="ARBA" id="ARBA00022723"/>
    </source>
</evidence>
<dbReference type="EMBL" id="FNNI01000002">
    <property type="protein sequence ID" value="SDW61304.1"/>
    <property type="molecule type" value="Genomic_DNA"/>
</dbReference>
<dbReference type="GO" id="GO:0005829">
    <property type="term" value="C:cytosol"/>
    <property type="evidence" value="ECO:0007669"/>
    <property type="project" value="TreeGrafter"/>
</dbReference>
<dbReference type="Gene3D" id="3.40.800.10">
    <property type="entry name" value="Ureohydrolase domain"/>
    <property type="match status" value="1"/>
</dbReference>
<evidence type="ECO:0000256" key="3">
    <source>
        <dbReference type="ARBA" id="ARBA00023211"/>
    </source>
</evidence>
<dbReference type="RefSeq" id="WP_092568348.1">
    <property type="nucleotide sequence ID" value="NZ_BMXH01000002.1"/>
</dbReference>
<gene>
    <name evidence="5" type="ORF">SAMN05443545_102277</name>
</gene>
<evidence type="ECO:0000256" key="2">
    <source>
        <dbReference type="ARBA" id="ARBA00022801"/>
    </source>
</evidence>
<dbReference type="SUPFAM" id="SSF52768">
    <property type="entry name" value="Arginase/deacetylase"/>
    <property type="match status" value="1"/>
</dbReference>
<dbReference type="GO" id="GO:0004053">
    <property type="term" value="F:arginase activity"/>
    <property type="evidence" value="ECO:0007669"/>
    <property type="project" value="TreeGrafter"/>
</dbReference>
<reference evidence="5 6" key="1">
    <citation type="submission" date="2016-10" db="EMBL/GenBank/DDBJ databases">
        <authorList>
            <person name="de Groot N.N."/>
        </authorList>
    </citation>
    <scope>NUCLEOTIDE SEQUENCE [LARGE SCALE GENOMIC DNA]</scope>
    <source>
        <strain evidence="5 6">DSM 19219</strain>
    </source>
</reference>
<dbReference type="InterPro" id="IPR023696">
    <property type="entry name" value="Ureohydrolase_dom_sf"/>
</dbReference>
<dbReference type="Proteomes" id="UP000198500">
    <property type="component" value="Unassembled WGS sequence"/>
</dbReference>
<dbReference type="Pfam" id="PF00491">
    <property type="entry name" value="Arginase"/>
    <property type="match status" value="1"/>
</dbReference>
<keyword evidence="3" id="KW-0464">Manganese</keyword>
<keyword evidence="1" id="KW-0479">Metal-binding</keyword>
<dbReference type="PANTHER" id="PTHR43782:SF3">
    <property type="entry name" value="ARGINASE"/>
    <property type="match status" value="1"/>
</dbReference>
<name>A0A1H2V084_9GAMM</name>
<dbReference type="GO" id="GO:0030145">
    <property type="term" value="F:manganese ion binding"/>
    <property type="evidence" value="ECO:0007669"/>
    <property type="project" value="TreeGrafter"/>
</dbReference>
<comment type="similarity">
    <text evidence="4">Belongs to the arginase family.</text>
</comment>
<organism evidence="5 6">
    <name type="scientific">Aidingimonas halophila</name>
    <dbReference type="NCBI Taxonomy" id="574349"/>
    <lineage>
        <taxon>Bacteria</taxon>
        <taxon>Pseudomonadati</taxon>
        <taxon>Pseudomonadota</taxon>
        <taxon>Gammaproteobacteria</taxon>
        <taxon>Oceanospirillales</taxon>
        <taxon>Halomonadaceae</taxon>
        <taxon>Aidingimonas</taxon>
    </lineage>
</organism>
<dbReference type="PROSITE" id="PS51409">
    <property type="entry name" value="ARGINASE_2"/>
    <property type="match status" value="1"/>
</dbReference>
<sequence length="276" mass="29765">MTMDLLLFHSPTADRNTLGMEGASRLAEVLSDRISVAPIHIGESGPLLHGDWHRQLMNTRPVLRQLGNTLSDTLDHDRFPITVLPRCAAALGTLPVIARHHPDAILLWLDAHGDLNTPRNSESGYLGGMVVSAAAGQWNSGLGTGWSLDNIILAGARALDPCERQLIDAGAPKHVPPGTDFVERLLAMLGDVACYIHLDCDVLEPGHVPTEYACPGGITLETLSTLFRHLSRNQQILGIQVAEFESRRQETSPLFDPSPLASTLLAACPIHRGTGP</sequence>
<dbReference type="STRING" id="574349.SAMN05443545_102277"/>
<proteinExistence type="inferred from homology"/>
<dbReference type="OrthoDB" id="9789727at2"/>